<dbReference type="InterPro" id="IPR036390">
    <property type="entry name" value="WH_DNA-bd_sf"/>
</dbReference>
<sequence>MTDADPLWPTPWVRGAMGTALLAVLAEEPLHGYAIAERLAERGLGRPKGGSLYPLLNSLEQQGAIAASWSQGDSGPGRRTYRLTDVGRERLSRERDDWHRLVAALDPASPTAQIQEDAR</sequence>
<organism evidence="2 3">
    <name type="scientific">Kocuria palustris PEL</name>
    <dbReference type="NCBI Taxonomy" id="1236550"/>
    <lineage>
        <taxon>Bacteria</taxon>
        <taxon>Bacillati</taxon>
        <taxon>Actinomycetota</taxon>
        <taxon>Actinomycetes</taxon>
        <taxon>Micrococcales</taxon>
        <taxon>Micrococcaceae</taxon>
        <taxon>Kocuria</taxon>
    </lineage>
</organism>
<evidence type="ECO:0000313" key="3">
    <source>
        <dbReference type="Proteomes" id="UP000009877"/>
    </source>
</evidence>
<proteinExistence type="predicted"/>
<dbReference type="InterPro" id="IPR036388">
    <property type="entry name" value="WH-like_DNA-bd_sf"/>
</dbReference>
<dbReference type="Gene3D" id="1.10.10.10">
    <property type="entry name" value="Winged helix-like DNA-binding domain superfamily/Winged helix DNA-binding domain"/>
    <property type="match status" value="1"/>
</dbReference>
<dbReference type="PANTHER" id="PTHR33169">
    <property type="entry name" value="PADR-FAMILY TRANSCRIPTIONAL REGULATOR"/>
    <property type="match status" value="1"/>
</dbReference>
<accession>M2X9L5</accession>
<reference evidence="2 3" key="1">
    <citation type="journal article" date="2014" name="Genome Announc.">
        <title>Draft Genome Sequence of Kocuria palustris PEL.</title>
        <authorList>
            <person name="Sharma G."/>
            <person name="Khatri I."/>
            <person name="Subramanian S."/>
        </authorList>
    </citation>
    <scope>NUCLEOTIDE SEQUENCE [LARGE SCALE GENOMIC DNA]</scope>
    <source>
        <strain evidence="2 3">PEL</strain>
    </source>
</reference>
<dbReference type="PANTHER" id="PTHR33169:SF14">
    <property type="entry name" value="TRANSCRIPTIONAL REGULATOR RV3488"/>
    <property type="match status" value="1"/>
</dbReference>
<dbReference type="InterPro" id="IPR052509">
    <property type="entry name" value="Metal_resp_DNA-bind_regulator"/>
</dbReference>
<evidence type="ECO:0000313" key="2">
    <source>
        <dbReference type="EMBL" id="EME35801.1"/>
    </source>
</evidence>
<dbReference type="STRING" id="71999.KPaMU14_03015"/>
<name>M2X9L5_9MICC</name>
<gene>
    <name evidence="2" type="ORF">C884_01201</name>
</gene>
<dbReference type="Pfam" id="PF03551">
    <property type="entry name" value="PadR"/>
    <property type="match status" value="1"/>
</dbReference>
<comment type="caution">
    <text evidence="2">The sequence shown here is derived from an EMBL/GenBank/DDBJ whole genome shotgun (WGS) entry which is preliminary data.</text>
</comment>
<dbReference type="EMBL" id="ANHZ02000020">
    <property type="protein sequence ID" value="EME35801.1"/>
    <property type="molecule type" value="Genomic_DNA"/>
</dbReference>
<dbReference type="RefSeq" id="WP_006215427.1">
    <property type="nucleotide sequence ID" value="NZ_ANHZ02000020.1"/>
</dbReference>
<dbReference type="Proteomes" id="UP000009877">
    <property type="component" value="Unassembled WGS sequence"/>
</dbReference>
<keyword evidence="3" id="KW-1185">Reference proteome</keyword>
<dbReference type="InterPro" id="IPR005149">
    <property type="entry name" value="Tscrpt_reg_PadR_N"/>
</dbReference>
<dbReference type="SUPFAM" id="SSF46785">
    <property type="entry name" value="Winged helix' DNA-binding domain"/>
    <property type="match status" value="1"/>
</dbReference>
<evidence type="ECO:0000259" key="1">
    <source>
        <dbReference type="Pfam" id="PF03551"/>
    </source>
</evidence>
<protein>
    <submittedName>
        <fullName evidence="2">Transcriptional regulator, PadR family</fullName>
    </submittedName>
</protein>
<feature type="domain" description="Transcription regulator PadR N-terminal" evidence="1">
    <location>
        <begin position="21"/>
        <end position="92"/>
    </location>
</feature>
<dbReference type="AlphaFoldDB" id="M2X9L5"/>